<comment type="subcellular location">
    <subcellularLocation>
        <location evidence="1 12">Cytoplasm</location>
    </subcellularLocation>
</comment>
<evidence type="ECO:0000256" key="5">
    <source>
        <dbReference type="ARBA" id="ARBA00022490"/>
    </source>
</evidence>
<evidence type="ECO:0000259" key="14">
    <source>
        <dbReference type="Pfam" id="PF20260"/>
    </source>
</evidence>
<keyword evidence="8 12" id="KW-0808">Transferase</keyword>
<reference evidence="15 16" key="1">
    <citation type="journal article" date="2011" name="Front. Microbiol.">
        <title>Genomic signatures of strain selection and enhancement in Bacillus atrophaeus var. globigii, a historical biowarfare simulant.</title>
        <authorList>
            <person name="Gibbons H.S."/>
            <person name="Broomall S.M."/>
            <person name="McNew L.A."/>
            <person name="Daligault H."/>
            <person name="Chapman C."/>
            <person name="Bruce D."/>
            <person name="Karavis M."/>
            <person name="Krepps M."/>
            <person name="McGregor P.A."/>
            <person name="Hong C."/>
            <person name="Park K.H."/>
            <person name="Akmal A."/>
            <person name="Feldman A."/>
            <person name="Lin J.S."/>
            <person name="Chang W.E."/>
            <person name="Higgs B.W."/>
            <person name="Demirev P."/>
            <person name="Lindquist J."/>
            <person name="Liem A."/>
            <person name="Fochler E."/>
            <person name="Read T.D."/>
            <person name="Tapia R."/>
            <person name="Johnson S."/>
            <person name="Bishop-Lilly K.A."/>
            <person name="Detter C."/>
            <person name="Han C."/>
            <person name="Sozhamannan S."/>
            <person name="Rosenzweig C.N."/>
            <person name="Skowronski E.W."/>
        </authorList>
    </citation>
    <scope>NUCLEOTIDE SEQUENCE [LARGE SCALE GENOMIC DNA]</scope>
    <source>
        <strain evidence="15 16">AIT1</strain>
    </source>
</reference>
<dbReference type="CDD" id="cd18084">
    <property type="entry name" value="RsmE-like"/>
    <property type="match status" value="1"/>
</dbReference>
<evidence type="ECO:0000256" key="6">
    <source>
        <dbReference type="ARBA" id="ARBA00022552"/>
    </source>
</evidence>
<dbReference type="PANTHER" id="PTHR30027">
    <property type="entry name" value="RIBOSOMAL RNA SMALL SUBUNIT METHYLTRANSFERASE E"/>
    <property type="match status" value="1"/>
</dbReference>
<dbReference type="Pfam" id="PF04452">
    <property type="entry name" value="Methyltrans_RNA"/>
    <property type="match status" value="1"/>
</dbReference>
<dbReference type="InterPro" id="IPR029028">
    <property type="entry name" value="Alpha/beta_knot_MTases"/>
</dbReference>
<keyword evidence="9 12" id="KW-0949">S-adenosyl-L-methionine</keyword>
<gene>
    <name evidence="15" type="ORF">CWE15_07975</name>
</gene>
<evidence type="ECO:0000256" key="10">
    <source>
        <dbReference type="ARBA" id="ARBA00025699"/>
    </source>
</evidence>
<comment type="similarity">
    <text evidence="2 12">Belongs to the RNA methyltransferase RsmE family.</text>
</comment>
<keyword evidence="16" id="KW-1185">Reference proteome</keyword>
<name>A0A432X1B8_9GAMM</name>
<dbReference type="GO" id="GO:0070475">
    <property type="term" value="P:rRNA base methylation"/>
    <property type="evidence" value="ECO:0007669"/>
    <property type="project" value="TreeGrafter"/>
</dbReference>
<comment type="catalytic activity">
    <reaction evidence="11 12">
        <text>uridine(1498) in 16S rRNA + S-adenosyl-L-methionine = N(3)-methyluridine(1498) in 16S rRNA + S-adenosyl-L-homocysteine + H(+)</text>
        <dbReference type="Rhea" id="RHEA:42920"/>
        <dbReference type="Rhea" id="RHEA-COMP:10283"/>
        <dbReference type="Rhea" id="RHEA-COMP:10284"/>
        <dbReference type="ChEBI" id="CHEBI:15378"/>
        <dbReference type="ChEBI" id="CHEBI:57856"/>
        <dbReference type="ChEBI" id="CHEBI:59789"/>
        <dbReference type="ChEBI" id="CHEBI:65315"/>
        <dbReference type="ChEBI" id="CHEBI:74502"/>
        <dbReference type="EC" id="2.1.1.193"/>
    </reaction>
</comment>
<dbReference type="EC" id="2.1.1.193" evidence="3 12"/>
<feature type="domain" description="Ribosomal RNA small subunit methyltransferase E PUA-like" evidence="14">
    <location>
        <begin position="20"/>
        <end position="66"/>
    </location>
</feature>
<keyword evidence="5 12" id="KW-0963">Cytoplasm</keyword>
<evidence type="ECO:0000313" key="16">
    <source>
        <dbReference type="Proteomes" id="UP000286976"/>
    </source>
</evidence>
<dbReference type="GO" id="GO:0005737">
    <property type="term" value="C:cytoplasm"/>
    <property type="evidence" value="ECO:0007669"/>
    <property type="project" value="UniProtKB-SubCell"/>
</dbReference>
<comment type="caution">
    <text evidence="15">The sequence shown here is derived from an EMBL/GenBank/DDBJ whole genome shotgun (WGS) entry which is preliminary data.</text>
</comment>
<evidence type="ECO:0000256" key="11">
    <source>
        <dbReference type="ARBA" id="ARBA00047944"/>
    </source>
</evidence>
<dbReference type="InterPro" id="IPR046886">
    <property type="entry name" value="RsmE_MTase_dom"/>
</dbReference>
<accession>A0A432X1B8</accession>
<dbReference type="NCBIfam" id="NF008692">
    <property type="entry name" value="PRK11713.1-5"/>
    <property type="match status" value="1"/>
</dbReference>
<dbReference type="GO" id="GO:0070042">
    <property type="term" value="F:rRNA (uridine-N3-)-methyltransferase activity"/>
    <property type="evidence" value="ECO:0007669"/>
    <property type="project" value="TreeGrafter"/>
</dbReference>
<dbReference type="InterPro" id="IPR006700">
    <property type="entry name" value="RsmE"/>
</dbReference>
<organism evidence="15 16">
    <name type="scientific">Aliidiomarina taiwanensis</name>
    <dbReference type="NCBI Taxonomy" id="946228"/>
    <lineage>
        <taxon>Bacteria</taxon>
        <taxon>Pseudomonadati</taxon>
        <taxon>Pseudomonadota</taxon>
        <taxon>Gammaproteobacteria</taxon>
        <taxon>Alteromonadales</taxon>
        <taxon>Idiomarinaceae</taxon>
        <taxon>Aliidiomarina</taxon>
    </lineage>
</organism>
<evidence type="ECO:0000256" key="9">
    <source>
        <dbReference type="ARBA" id="ARBA00022691"/>
    </source>
</evidence>
<dbReference type="InterPro" id="IPR029026">
    <property type="entry name" value="tRNA_m1G_MTases_N"/>
</dbReference>
<dbReference type="Proteomes" id="UP000286976">
    <property type="component" value="Unassembled WGS sequence"/>
</dbReference>
<protein>
    <recommendedName>
        <fullName evidence="4 12">Ribosomal RNA small subunit methyltransferase E</fullName>
        <ecNumber evidence="3 12">2.1.1.193</ecNumber>
    </recommendedName>
</protein>
<evidence type="ECO:0000256" key="12">
    <source>
        <dbReference type="PIRNR" id="PIRNR015601"/>
    </source>
</evidence>
<dbReference type="EMBL" id="PIPQ01000004">
    <property type="protein sequence ID" value="RUO40076.1"/>
    <property type="molecule type" value="Genomic_DNA"/>
</dbReference>
<dbReference type="InterPro" id="IPR046887">
    <property type="entry name" value="RsmE_PUA-like"/>
</dbReference>
<dbReference type="RefSeq" id="WP_126757559.1">
    <property type="nucleotide sequence ID" value="NZ_PIPQ01000004.1"/>
</dbReference>
<keyword evidence="7 12" id="KW-0489">Methyltransferase</keyword>
<dbReference type="PIRSF" id="PIRSF015601">
    <property type="entry name" value="MTase_slr0722"/>
    <property type="match status" value="1"/>
</dbReference>
<comment type="function">
    <text evidence="10 12">Specifically methylates the N3 position of the uracil ring of uridine 1498 (m3U1498) in 16S rRNA. Acts on the fully assembled 30S ribosomal subunit.</text>
</comment>
<dbReference type="Pfam" id="PF20260">
    <property type="entry name" value="PUA_4"/>
    <property type="match status" value="1"/>
</dbReference>
<dbReference type="SUPFAM" id="SSF75217">
    <property type="entry name" value="alpha/beta knot"/>
    <property type="match status" value="1"/>
</dbReference>
<dbReference type="Gene3D" id="3.40.1280.10">
    <property type="match status" value="1"/>
</dbReference>
<evidence type="ECO:0000256" key="4">
    <source>
        <dbReference type="ARBA" id="ARBA00013673"/>
    </source>
</evidence>
<keyword evidence="6 12" id="KW-0698">rRNA processing</keyword>
<dbReference type="OrthoDB" id="9815641at2"/>
<proteinExistence type="inferred from homology"/>
<dbReference type="InterPro" id="IPR015947">
    <property type="entry name" value="PUA-like_sf"/>
</dbReference>
<sequence length="245" mass="26887">MRVPRIYHPEPISLQAEVALTEDAANHVGRVLRLREGAPIDLFNGSNKVFHATIVTASKKNVLVKVQAETLDNRESPLAIHLAQGISRGERMDFVLQKSVELGVASITPLFTERCTVKLQGDRLTKRLEQWQRIVISACEQSGRNLVPEVRPAVTLAQWLALEPLGQRLMLEPTAQQSLSGLTAQDAFEVLIGPEGGFSAQEVSLCEQFKCQGIQMGPRILRTETAALTAITALQCQFGDLAGLR</sequence>
<evidence type="ECO:0000259" key="13">
    <source>
        <dbReference type="Pfam" id="PF04452"/>
    </source>
</evidence>
<dbReference type="Gene3D" id="2.40.240.20">
    <property type="entry name" value="Hypothetical PUA domain-like, domain 1"/>
    <property type="match status" value="1"/>
</dbReference>
<evidence type="ECO:0000256" key="8">
    <source>
        <dbReference type="ARBA" id="ARBA00022679"/>
    </source>
</evidence>
<evidence type="ECO:0000256" key="1">
    <source>
        <dbReference type="ARBA" id="ARBA00004496"/>
    </source>
</evidence>
<dbReference type="AlphaFoldDB" id="A0A432X1B8"/>
<evidence type="ECO:0000313" key="15">
    <source>
        <dbReference type="EMBL" id="RUO40076.1"/>
    </source>
</evidence>
<evidence type="ECO:0000256" key="3">
    <source>
        <dbReference type="ARBA" id="ARBA00012328"/>
    </source>
</evidence>
<evidence type="ECO:0000256" key="7">
    <source>
        <dbReference type="ARBA" id="ARBA00022603"/>
    </source>
</evidence>
<evidence type="ECO:0000256" key="2">
    <source>
        <dbReference type="ARBA" id="ARBA00005528"/>
    </source>
</evidence>
<dbReference type="NCBIfam" id="TIGR00046">
    <property type="entry name" value="RsmE family RNA methyltransferase"/>
    <property type="match status" value="1"/>
</dbReference>
<dbReference type="SUPFAM" id="SSF88697">
    <property type="entry name" value="PUA domain-like"/>
    <property type="match status" value="1"/>
</dbReference>
<feature type="domain" description="Ribosomal RNA small subunit methyltransferase E methyltransferase" evidence="13">
    <location>
        <begin position="75"/>
        <end position="235"/>
    </location>
</feature>
<dbReference type="PANTHER" id="PTHR30027:SF3">
    <property type="entry name" value="16S RRNA (URACIL(1498)-N(3))-METHYLTRANSFERASE"/>
    <property type="match status" value="1"/>
</dbReference>
<dbReference type="NCBIfam" id="NF008690">
    <property type="entry name" value="PRK11713.1-1"/>
    <property type="match status" value="1"/>
</dbReference>